<protein>
    <submittedName>
        <fullName evidence="1">Uncharacterized protein</fullName>
    </submittedName>
</protein>
<gene>
    <name evidence="1" type="ORF">BpHYR1_004521</name>
</gene>
<dbReference type="AlphaFoldDB" id="A0A3M7SJ46"/>
<reference evidence="1 2" key="1">
    <citation type="journal article" date="2018" name="Sci. Rep.">
        <title>Genomic signatures of local adaptation to the degree of environmental predictability in rotifers.</title>
        <authorList>
            <person name="Franch-Gras L."/>
            <person name="Hahn C."/>
            <person name="Garcia-Roger E.M."/>
            <person name="Carmona M.J."/>
            <person name="Serra M."/>
            <person name="Gomez A."/>
        </authorList>
    </citation>
    <scope>NUCLEOTIDE SEQUENCE [LARGE SCALE GENOMIC DNA]</scope>
    <source>
        <strain evidence="1">HYR1</strain>
    </source>
</reference>
<dbReference type="Proteomes" id="UP000276133">
    <property type="component" value="Unassembled WGS sequence"/>
</dbReference>
<comment type="caution">
    <text evidence="1">The sequence shown here is derived from an EMBL/GenBank/DDBJ whole genome shotgun (WGS) entry which is preliminary data.</text>
</comment>
<proteinExistence type="predicted"/>
<keyword evidence="2" id="KW-1185">Reference proteome</keyword>
<dbReference type="EMBL" id="REGN01001287">
    <property type="protein sequence ID" value="RNA35781.1"/>
    <property type="molecule type" value="Genomic_DNA"/>
</dbReference>
<sequence length="147" mass="16651">MLLKRFRIGVYDYVSIAKEFMELDDIESISEPLTHKKIVNMVSQSNEMKIEEDIQAELETEKITFKDAFETAYTLPLVVFDVLIEDSIGLITKPVLSASTTGAVQSRGLGYYIPSPVFCGTPGDPSSGKQPIMIHYRRRIPMLYYGY</sequence>
<name>A0A3M7SJ46_BRAPC</name>
<organism evidence="1 2">
    <name type="scientific">Brachionus plicatilis</name>
    <name type="common">Marine rotifer</name>
    <name type="synonym">Brachionus muelleri</name>
    <dbReference type="NCBI Taxonomy" id="10195"/>
    <lineage>
        <taxon>Eukaryota</taxon>
        <taxon>Metazoa</taxon>
        <taxon>Spiralia</taxon>
        <taxon>Gnathifera</taxon>
        <taxon>Rotifera</taxon>
        <taxon>Eurotatoria</taxon>
        <taxon>Monogononta</taxon>
        <taxon>Pseudotrocha</taxon>
        <taxon>Ploima</taxon>
        <taxon>Brachionidae</taxon>
        <taxon>Brachionus</taxon>
    </lineage>
</organism>
<evidence type="ECO:0000313" key="2">
    <source>
        <dbReference type="Proteomes" id="UP000276133"/>
    </source>
</evidence>
<evidence type="ECO:0000313" key="1">
    <source>
        <dbReference type="EMBL" id="RNA35781.1"/>
    </source>
</evidence>
<accession>A0A3M7SJ46</accession>